<feature type="transmembrane region" description="Helical" evidence="1">
    <location>
        <begin position="26"/>
        <end position="50"/>
    </location>
</feature>
<keyword evidence="1" id="KW-0812">Transmembrane</keyword>
<keyword evidence="1" id="KW-0472">Membrane</keyword>
<dbReference type="EMBL" id="LAZR01001531">
    <property type="protein sequence ID" value="KKN43158.1"/>
    <property type="molecule type" value="Genomic_DNA"/>
</dbReference>
<organism evidence="2">
    <name type="scientific">marine sediment metagenome</name>
    <dbReference type="NCBI Taxonomy" id="412755"/>
    <lineage>
        <taxon>unclassified sequences</taxon>
        <taxon>metagenomes</taxon>
        <taxon>ecological metagenomes</taxon>
    </lineage>
</organism>
<name>A0A0F9TP25_9ZZZZ</name>
<accession>A0A0F9TP25</accession>
<evidence type="ECO:0000256" key="1">
    <source>
        <dbReference type="SAM" id="Phobius"/>
    </source>
</evidence>
<comment type="caution">
    <text evidence="2">The sequence shown here is derived from an EMBL/GenBank/DDBJ whole genome shotgun (WGS) entry which is preliminary data.</text>
</comment>
<dbReference type="AlphaFoldDB" id="A0A0F9TP25"/>
<reference evidence="2" key="1">
    <citation type="journal article" date="2015" name="Nature">
        <title>Complex archaea that bridge the gap between prokaryotes and eukaryotes.</title>
        <authorList>
            <person name="Spang A."/>
            <person name="Saw J.H."/>
            <person name="Jorgensen S.L."/>
            <person name="Zaremba-Niedzwiedzka K."/>
            <person name="Martijn J."/>
            <person name="Lind A.E."/>
            <person name="van Eijk R."/>
            <person name="Schleper C."/>
            <person name="Guy L."/>
            <person name="Ettema T.J."/>
        </authorList>
    </citation>
    <scope>NUCLEOTIDE SEQUENCE</scope>
</reference>
<gene>
    <name evidence="2" type="ORF">LCGC14_0706040</name>
</gene>
<keyword evidence="1" id="KW-1133">Transmembrane helix</keyword>
<proteinExistence type="predicted"/>
<evidence type="ECO:0000313" key="2">
    <source>
        <dbReference type="EMBL" id="KKN43158.1"/>
    </source>
</evidence>
<protein>
    <submittedName>
        <fullName evidence="2">Uncharacterized protein</fullName>
    </submittedName>
</protein>
<sequence>MRIRDFTSGGKKNFERVYTFEELYDYYYLLLILLGEFELVALMIALHRVIRELNFKHIKKLIFNFCGYESVVFVPPERNNVVCKKCKSRFQILIKES</sequence>